<proteinExistence type="predicted"/>
<evidence type="ECO:0000313" key="2">
    <source>
        <dbReference type="Proteomes" id="UP000076154"/>
    </source>
</evidence>
<keyword evidence="2" id="KW-1185">Reference proteome</keyword>
<dbReference type="Proteomes" id="UP000076154">
    <property type="component" value="Unassembled WGS sequence"/>
</dbReference>
<dbReference type="InParanoid" id="A0A369KBX0"/>
<reference evidence="1" key="1">
    <citation type="submission" date="2018-04" db="EMBL/GenBank/DDBJ databases">
        <title>Whole genome sequencing of Hypsizygus marmoreus.</title>
        <authorList>
            <person name="Choi I.-G."/>
            <person name="Min B."/>
            <person name="Kim J.-G."/>
            <person name="Kim S."/>
            <person name="Oh Y.-L."/>
            <person name="Kong W.-S."/>
            <person name="Park H."/>
            <person name="Jeong J."/>
            <person name="Song E.-S."/>
        </authorList>
    </citation>
    <scope>NUCLEOTIDE SEQUENCE [LARGE SCALE GENOMIC DNA]</scope>
    <source>
        <strain evidence="1">51987-8</strain>
    </source>
</reference>
<evidence type="ECO:0000313" key="1">
    <source>
        <dbReference type="EMBL" id="RDB30940.1"/>
    </source>
</evidence>
<dbReference type="AlphaFoldDB" id="A0A369KBX0"/>
<sequence length="84" mass="9729">MIVLHSAGVFNATLRHSVQTCDAKWMWTHGDRLHTVAHTEYVGFRASCVKKYLDENVMGETTDWRDDGMVEGEELVFKFTMFDE</sequence>
<dbReference type="EMBL" id="LUEZ02000003">
    <property type="protein sequence ID" value="RDB30940.1"/>
    <property type="molecule type" value="Genomic_DNA"/>
</dbReference>
<accession>A0A369KBX0</accession>
<comment type="caution">
    <text evidence="1">The sequence shown here is derived from an EMBL/GenBank/DDBJ whole genome shotgun (WGS) entry which is preliminary data.</text>
</comment>
<protein>
    <submittedName>
        <fullName evidence="1">Uncharacterized protein</fullName>
    </submittedName>
</protein>
<organism evidence="1 2">
    <name type="scientific">Hypsizygus marmoreus</name>
    <name type="common">White beech mushroom</name>
    <name type="synonym">Agaricus marmoreus</name>
    <dbReference type="NCBI Taxonomy" id="39966"/>
    <lineage>
        <taxon>Eukaryota</taxon>
        <taxon>Fungi</taxon>
        <taxon>Dikarya</taxon>
        <taxon>Basidiomycota</taxon>
        <taxon>Agaricomycotina</taxon>
        <taxon>Agaricomycetes</taxon>
        <taxon>Agaricomycetidae</taxon>
        <taxon>Agaricales</taxon>
        <taxon>Tricholomatineae</taxon>
        <taxon>Lyophyllaceae</taxon>
        <taxon>Hypsizygus</taxon>
    </lineage>
</organism>
<gene>
    <name evidence="1" type="ORF">Hypma_004900</name>
</gene>
<name>A0A369KBX0_HYPMA</name>